<dbReference type="Proteomes" id="UP001317191">
    <property type="component" value="Unassembled WGS sequence"/>
</dbReference>
<organism evidence="5 6">
    <name type="scientific">Flavobacterium luminosum</name>
    <dbReference type="NCBI Taxonomy" id="2949086"/>
    <lineage>
        <taxon>Bacteria</taxon>
        <taxon>Pseudomonadati</taxon>
        <taxon>Bacteroidota</taxon>
        <taxon>Flavobacteriia</taxon>
        <taxon>Flavobacteriales</taxon>
        <taxon>Flavobacteriaceae</taxon>
        <taxon>Flavobacterium</taxon>
    </lineage>
</organism>
<dbReference type="InterPro" id="IPR001478">
    <property type="entry name" value="PDZ"/>
</dbReference>
<feature type="domain" description="PDZ" evidence="3">
    <location>
        <begin position="373"/>
        <end position="415"/>
    </location>
</feature>
<gene>
    <name evidence="5" type="ORF">NAT50_04400</name>
</gene>
<feature type="chain" id="PRO_5046467093" evidence="2">
    <location>
        <begin position="20"/>
        <end position="442"/>
    </location>
</feature>
<name>A0ABT0TM77_9FLAO</name>
<proteinExistence type="predicted"/>
<dbReference type="PROSITE" id="PS50175">
    <property type="entry name" value="ASP_PROT_RETROV"/>
    <property type="match status" value="1"/>
</dbReference>
<keyword evidence="2" id="KW-0732">Signal</keyword>
<accession>A0ABT0TM77</accession>
<evidence type="ECO:0000256" key="1">
    <source>
        <dbReference type="ARBA" id="ARBA00022801"/>
    </source>
</evidence>
<dbReference type="RefSeq" id="WP_250591852.1">
    <property type="nucleotide sequence ID" value="NZ_JAMLJM010000002.1"/>
</dbReference>
<dbReference type="Gene3D" id="2.30.42.10">
    <property type="match status" value="1"/>
</dbReference>
<comment type="caution">
    <text evidence="5">The sequence shown here is derived from an EMBL/GenBank/DDBJ whole genome shotgun (WGS) entry which is preliminary data.</text>
</comment>
<sequence>MKKLYSLLFLIILSGASFSQDGFQFKSKRSKISIPFETSNNLVIIPVEINGVNLSFLLDTGVDSTILFSLDKTDSIQFNNVEKIKVKGLGGGEPIDALYSKFNKVVVGDYQDKNHDLLIILDQQINFSSQLGIPVHGIIGYQFFKDFPVEVNYDSRNVVVYRDMNYFSKRKLKNFKELPLTIELDKPYVTIPLVLNGNKMNSKMLIDSGSSDALWLFEDTSELIKIPKKNFEDFLGNGFSGEIFGKRSRTEEVFFGDESLQNVTISFPNDESLRNASFVAGRNGSVGSEILKRFRVLYDYKNSKIYLKKNNYFDKPFNFNMSGLQVEHVGMQLVKEEIELKTSFLQTTEEKNVFNASRKSIRYQFTLKPQYQITNVRSGSPADLAGIKKGDILTKVNGLVSYKYKLNSIIELLQSEEGKTIKMEIDRKGMILKTEFVLKDIL</sequence>
<evidence type="ECO:0000313" key="5">
    <source>
        <dbReference type="EMBL" id="MCL9808594.1"/>
    </source>
</evidence>
<evidence type="ECO:0000259" key="4">
    <source>
        <dbReference type="PROSITE" id="PS50175"/>
    </source>
</evidence>
<protein>
    <submittedName>
        <fullName evidence="5">Aspartyl protease family protein</fullName>
    </submittedName>
</protein>
<dbReference type="PROSITE" id="PS50106">
    <property type="entry name" value="PDZ"/>
    <property type="match status" value="1"/>
</dbReference>
<evidence type="ECO:0000259" key="3">
    <source>
        <dbReference type="PROSITE" id="PS50106"/>
    </source>
</evidence>
<dbReference type="SUPFAM" id="SSF50630">
    <property type="entry name" value="Acid proteases"/>
    <property type="match status" value="1"/>
</dbReference>
<keyword evidence="1" id="KW-0378">Hydrolase</keyword>
<dbReference type="SUPFAM" id="SSF50156">
    <property type="entry name" value="PDZ domain-like"/>
    <property type="match status" value="1"/>
</dbReference>
<dbReference type="InterPro" id="IPR021109">
    <property type="entry name" value="Peptidase_aspartic_dom_sf"/>
</dbReference>
<dbReference type="SMART" id="SM00228">
    <property type="entry name" value="PDZ"/>
    <property type="match status" value="1"/>
</dbReference>
<keyword evidence="6" id="KW-1185">Reference proteome</keyword>
<feature type="domain" description="Peptidase A2" evidence="4">
    <location>
        <begin position="54"/>
        <end position="91"/>
    </location>
</feature>
<dbReference type="InterPro" id="IPR036034">
    <property type="entry name" value="PDZ_sf"/>
</dbReference>
<dbReference type="GO" id="GO:0008233">
    <property type="term" value="F:peptidase activity"/>
    <property type="evidence" value="ECO:0007669"/>
    <property type="project" value="UniProtKB-KW"/>
</dbReference>
<dbReference type="InterPro" id="IPR001995">
    <property type="entry name" value="Peptidase_A2_cat"/>
</dbReference>
<dbReference type="GO" id="GO:0006508">
    <property type="term" value="P:proteolysis"/>
    <property type="evidence" value="ECO:0007669"/>
    <property type="project" value="UniProtKB-KW"/>
</dbReference>
<evidence type="ECO:0000256" key="2">
    <source>
        <dbReference type="SAM" id="SignalP"/>
    </source>
</evidence>
<dbReference type="Gene3D" id="2.40.70.10">
    <property type="entry name" value="Acid Proteases"/>
    <property type="match status" value="2"/>
</dbReference>
<dbReference type="Pfam" id="PF17820">
    <property type="entry name" value="PDZ_6"/>
    <property type="match status" value="1"/>
</dbReference>
<dbReference type="EMBL" id="JAMLJM010000002">
    <property type="protein sequence ID" value="MCL9808594.1"/>
    <property type="molecule type" value="Genomic_DNA"/>
</dbReference>
<dbReference type="Pfam" id="PF13650">
    <property type="entry name" value="Asp_protease_2"/>
    <property type="match status" value="1"/>
</dbReference>
<feature type="signal peptide" evidence="2">
    <location>
        <begin position="1"/>
        <end position="19"/>
    </location>
</feature>
<dbReference type="InterPro" id="IPR041489">
    <property type="entry name" value="PDZ_6"/>
</dbReference>
<evidence type="ECO:0000313" key="6">
    <source>
        <dbReference type="Proteomes" id="UP001317191"/>
    </source>
</evidence>
<keyword evidence="5" id="KW-0645">Protease</keyword>
<reference evidence="5 6" key="1">
    <citation type="submission" date="2022-05" db="EMBL/GenBank/DDBJ databases">
        <title>Flavobacterium sp., isolated from activated sludge.</title>
        <authorList>
            <person name="Ran Q."/>
        </authorList>
    </citation>
    <scope>NUCLEOTIDE SEQUENCE [LARGE SCALE GENOMIC DNA]</scope>
    <source>
        <strain evidence="5 6">HXWNR70</strain>
    </source>
</reference>